<organism evidence="1">
    <name type="scientific">Anguilla anguilla</name>
    <name type="common">European freshwater eel</name>
    <name type="synonym">Muraena anguilla</name>
    <dbReference type="NCBI Taxonomy" id="7936"/>
    <lineage>
        <taxon>Eukaryota</taxon>
        <taxon>Metazoa</taxon>
        <taxon>Chordata</taxon>
        <taxon>Craniata</taxon>
        <taxon>Vertebrata</taxon>
        <taxon>Euteleostomi</taxon>
        <taxon>Actinopterygii</taxon>
        <taxon>Neopterygii</taxon>
        <taxon>Teleostei</taxon>
        <taxon>Anguilliformes</taxon>
        <taxon>Anguillidae</taxon>
        <taxon>Anguilla</taxon>
    </lineage>
</organism>
<accession>A0A0E9UMB3</accession>
<name>A0A0E9UMB3_ANGAN</name>
<reference evidence="1" key="1">
    <citation type="submission" date="2014-11" db="EMBL/GenBank/DDBJ databases">
        <authorList>
            <person name="Amaro Gonzalez C."/>
        </authorList>
    </citation>
    <scope>NUCLEOTIDE SEQUENCE</scope>
</reference>
<evidence type="ECO:0000313" key="1">
    <source>
        <dbReference type="EMBL" id="JAH66989.1"/>
    </source>
</evidence>
<sequence length="29" mass="3434">MEAQELILNRTELSEQSYWILHFGPISDI</sequence>
<reference evidence="1" key="2">
    <citation type="journal article" date="2015" name="Fish Shellfish Immunol.">
        <title>Early steps in the European eel (Anguilla anguilla)-Vibrio vulnificus interaction in the gills: Role of the RtxA13 toxin.</title>
        <authorList>
            <person name="Callol A."/>
            <person name="Pajuelo D."/>
            <person name="Ebbesson L."/>
            <person name="Teles M."/>
            <person name="MacKenzie S."/>
            <person name="Amaro C."/>
        </authorList>
    </citation>
    <scope>NUCLEOTIDE SEQUENCE</scope>
</reference>
<protein>
    <submittedName>
        <fullName evidence="1">Uncharacterized protein</fullName>
    </submittedName>
</protein>
<proteinExistence type="predicted"/>
<dbReference type="AlphaFoldDB" id="A0A0E9UMB3"/>
<dbReference type="EMBL" id="GBXM01041588">
    <property type="protein sequence ID" value="JAH66989.1"/>
    <property type="molecule type" value="Transcribed_RNA"/>
</dbReference>